<gene>
    <name evidence="3" type="ORF">TNCT_170421</name>
</gene>
<reference evidence="3" key="1">
    <citation type="submission" date="2020-07" db="EMBL/GenBank/DDBJ databases">
        <title>Multicomponent nature underlies the extraordinary mechanical properties of spider dragline silk.</title>
        <authorList>
            <person name="Kono N."/>
            <person name="Nakamura H."/>
            <person name="Mori M."/>
            <person name="Yoshida Y."/>
            <person name="Ohtoshi R."/>
            <person name="Malay A.D."/>
            <person name="Moran D.A.P."/>
            <person name="Tomita M."/>
            <person name="Numata K."/>
            <person name="Arakawa K."/>
        </authorList>
    </citation>
    <scope>NUCLEOTIDE SEQUENCE</scope>
</reference>
<organism evidence="3 4">
    <name type="scientific">Trichonephila clavata</name>
    <name type="common">Joro spider</name>
    <name type="synonym">Nephila clavata</name>
    <dbReference type="NCBI Taxonomy" id="2740835"/>
    <lineage>
        <taxon>Eukaryota</taxon>
        <taxon>Metazoa</taxon>
        <taxon>Ecdysozoa</taxon>
        <taxon>Arthropoda</taxon>
        <taxon>Chelicerata</taxon>
        <taxon>Arachnida</taxon>
        <taxon>Araneae</taxon>
        <taxon>Araneomorphae</taxon>
        <taxon>Entelegynae</taxon>
        <taxon>Araneoidea</taxon>
        <taxon>Nephilidae</taxon>
        <taxon>Trichonephila</taxon>
    </lineage>
</organism>
<evidence type="ECO:0000256" key="1">
    <source>
        <dbReference type="SAM" id="MobiDB-lite"/>
    </source>
</evidence>
<dbReference type="EMBL" id="BMAO01001233">
    <property type="protein sequence ID" value="GFQ71787.1"/>
    <property type="molecule type" value="Genomic_DNA"/>
</dbReference>
<evidence type="ECO:0000313" key="3">
    <source>
        <dbReference type="EMBL" id="GFQ71787.1"/>
    </source>
</evidence>
<feature type="signal peptide" evidence="2">
    <location>
        <begin position="1"/>
        <end position="16"/>
    </location>
</feature>
<comment type="caution">
    <text evidence="3">The sequence shown here is derived from an EMBL/GenBank/DDBJ whole genome shotgun (WGS) entry which is preliminary data.</text>
</comment>
<feature type="chain" id="PRO_5036457781" description="Secreted protein" evidence="2">
    <location>
        <begin position="17"/>
        <end position="185"/>
    </location>
</feature>
<proteinExistence type="predicted"/>
<dbReference type="Proteomes" id="UP000887116">
    <property type="component" value="Unassembled WGS sequence"/>
</dbReference>
<feature type="region of interest" description="Disordered" evidence="1">
    <location>
        <begin position="146"/>
        <end position="185"/>
    </location>
</feature>
<sequence length="185" mass="20590">MLNSIALFLILPYLRGYGADRCHLWFRSAGTDHLYRAMHLSREGAGFCTKISAIVLQRPYLWVYGVDCCHLWCRSVGTDPLLHARHVSREGEGLCTKLSAHWEIPATLATVTSQCLPTGKLPERETTDWLSTLDIEAWPDTHTSVMHIPPSGRGLHANSSTHEPRRPVGLGSLDPPSSGLRAHHH</sequence>
<accession>A0A8X6F6Y4</accession>
<dbReference type="AlphaFoldDB" id="A0A8X6F6Y4"/>
<evidence type="ECO:0000256" key="2">
    <source>
        <dbReference type="SAM" id="SignalP"/>
    </source>
</evidence>
<evidence type="ECO:0008006" key="5">
    <source>
        <dbReference type="Google" id="ProtNLM"/>
    </source>
</evidence>
<keyword evidence="4" id="KW-1185">Reference proteome</keyword>
<protein>
    <recommendedName>
        <fullName evidence="5">Secreted protein</fullName>
    </recommendedName>
</protein>
<name>A0A8X6F6Y4_TRICU</name>
<keyword evidence="2" id="KW-0732">Signal</keyword>
<evidence type="ECO:0000313" key="4">
    <source>
        <dbReference type="Proteomes" id="UP000887116"/>
    </source>
</evidence>